<evidence type="ECO:0000256" key="1">
    <source>
        <dbReference type="SAM" id="Phobius"/>
    </source>
</evidence>
<keyword evidence="1" id="KW-0472">Membrane</keyword>
<accession>A0A2K1L6J6</accession>
<dbReference type="Proteomes" id="UP000006727">
    <property type="component" value="Chromosome 1"/>
</dbReference>
<dbReference type="Gramene" id="Pp3c1_1761V3.1">
    <property type="protein sequence ID" value="Pp3c1_1761V3.1"/>
    <property type="gene ID" value="Pp3c1_1761"/>
</dbReference>
<keyword evidence="1" id="KW-1133">Transmembrane helix</keyword>
<evidence type="ECO:0000313" key="4">
    <source>
        <dbReference type="Proteomes" id="UP000006727"/>
    </source>
</evidence>
<proteinExistence type="predicted"/>
<gene>
    <name evidence="3" type="primary">LOC112282225</name>
    <name evidence="2" type="ORF">PHYPA_000076</name>
</gene>
<name>A0A2K1L6J6_PHYPA</name>
<reference evidence="2 4" key="1">
    <citation type="journal article" date="2008" name="Science">
        <title>The Physcomitrella genome reveals evolutionary insights into the conquest of land by plants.</title>
        <authorList>
            <person name="Rensing S."/>
            <person name="Lang D."/>
            <person name="Zimmer A."/>
            <person name="Terry A."/>
            <person name="Salamov A."/>
            <person name="Shapiro H."/>
            <person name="Nishiyama T."/>
            <person name="Perroud P.-F."/>
            <person name="Lindquist E."/>
            <person name="Kamisugi Y."/>
            <person name="Tanahashi T."/>
            <person name="Sakakibara K."/>
            <person name="Fujita T."/>
            <person name="Oishi K."/>
            <person name="Shin-I T."/>
            <person name="Kuroki Y."/>
            <person name="Toyoda A."/>
            <person name="Suzuki Y."/>
            <person name="Hashimoto A."/>
            <person name="Yamaguchi K."/>
            <person name="Sugano A."/>
            <person name="Kohara Y."/>
            <person name="Fujiyama A."/>
            <person name="Anterola A."/>
            <person name="Aoki S."/>
            <person name="Ashton N."/>
            <person name="Barbazuk W.B."/>
            <person name="Barker E."/>
            <person name="Bennetzen J."/>
            <person name="Bezanilla M."/>
            <person name="Blankenship R."/>
            <person name="Cho S.H."/>
            <person name="Dutcher S."/>
            <person name="Estelle M."/>
            <person name="Fawcett J.A."/>
            <person name="Gundlach H."/>
            <person name="Hanada K."/>
            <person name="Heyl A."/>
            <person name="Hicks K.A."/>
            <person name="Hugh J."/>
            <person name="Lohr M."/>
            <person name="Mayer K."/>
            <person name="Melkozernov A."/>
            <person name="Murata T."/>
            <person name="Nelson D."/>
            <person name="Pils B."/>
            <person name="Prigge M."/>
            <person name="Reiss B."/>
            <person name="Renner T."/>
            <person name="Rombauts S."/>
            <person name="Rushton P."/>
            <person name="Sanderfoot A."/>
            <person name="Schween G."/>
            <person name="Shiu S.-H."/>
            <person name="Stueber K."/>
            <person name="Theodoulou F.L."/>
            <person name="Tu H."/>
            <person name="Van de Peer Y."/>
            <person name="Verrier P.J."/>
            <person name="Waters E."/>
            <person name="Wood A."/>
            <person name="Yang L."/>
            <person name="Cove D."/>
            <person name="Cuming A."/>
            <person name="Hasebe M."/>
            <person name="Lucas S."/>
            <person name="Mishler D.B."/>
            <person name="Reski R."/>
            <person name="Grigoriev I."/>
            <person name="Quatrano R.S."/>
            <person name="Boore J.L."/>
        </authorList>
    </citation>
    <scope>NUCLEOTIDE SEQUENCE [LARGE SCALE GENOMIC DNA]</scope>
    <source>
        <strain evidence="3 4">cv. Gransden 2004</strain>
    </source>
</reference>
<protein>
    <submittedName>
        <fullName evidence="2 3">Uncharacterized protein</fullName>
    </submittedName>
</protein>
<dbReference type="AlphaFoldDB" id="A0A2K1L6J6"/>
<organism evidence="2">
    <name type="scientific">Physcomitrium patens</name>
    <name type="common">Spreading-leaved earth moss</name>
    <name type="synonym">Physcomitrella patens</name>
    <dbReference type="NCBI Taxonomy" id="3218"/>
    <lineage>
        <taxon>Eukaryota</taxon>
        <taxon>Viridiplantae</taxon>
        <taxon>Streptophyta</taxon>
        <taxon>Embryophyta</taxon>
        <taxon>Bryophyta</taxon>
        <taxon>Bryophytina</taxon>
        <taxon>Bryopsida</taxon>
        <taxon>Funariidae</taxon>
        <taxon>Funariales</taxon>
        <taxon>Funariaceae</taxon>
        <taxon>Physcomitrium</taxon>
    </lineage>
</organism>
<reference evidence="3" key="3">
    <citation type="submission" date="2020-12" db="UniProtKB">
        <authorList>
            <consortium name="EnsemblPlants"/>
        </authorList>
    </citation>
    <scope>IDENTIFICATION</scope>
</reference>
<evidence type="ECO:0000313" key="2">
    <source>
        <dbReference type="EMBL" id="PNR61653.1"/>
    </source>
</evidence>
<sequence length="214" mass="23685">MMMIPRGSFCGGRRRRSWRSCVSYGKGNACSVLWGGCSSSVSNCSEGLDWIGLLQRRAEVQWVLLLLGIGIGLHCMRGLQGCVIGVLLLLLLGSRYGVVNSQRLTMKVVQRGDFACLFVCLCAGHDVMRNIKVTSTGGPCGRHVPQWSSHSMRQSWLQVKTSIGPHDLHGPPEHWRGTHQDCLQPESNCDSWKYLIRTSYVCWSFGDADLDADG</sequence>
<dbReference type="EMBL" id="ABEU02000001">
    <property type="protein sequence ID" value="PNR61653.1"/>
    <property type="molecule type" value="Genomic_DNA"/>
</dbReference>
<keyword evidence="1" id="KW-0812">Transmembrane</keyword>
<reference evidence="2 4" key="2">
    <citation type="journal article" date="2018" name="Plant J.">
        <title>The Physcomitrella patens chromosome-scale assembly reveals moss genome structure and evolution.</title>
        <authorList>
            <person name="Lang D."/>
            <person name="Ullrich K.K."/>
            <person name="Murat F."/>
            <person name="Fuchs J."/>
            <person name="Jenkins J."/>
            <person name="Haas F.B."/>
            <person name="Piednoel M."/>
            <person name="Gundlach H."/>
            <person name="Van Bel M."/>
            <person name="Meyberg R."/>
            <person name="Vives C."/>
            <person name="Morata J."/>
            <person name="Symeonidi A."/>
            <person name="Hiss M."/>
            <person name="Muchero W."/>
            <person name="Kamisugi Y."/>
            <person name="Saleh O."/>
            <person name="Blanc G."/>
            <person name="Decker E.L."/>
            <person name="van Gessel N."/>
            <person name="Grimwood J."/>
            <person name="Hayes R.D."/>
            <person name="Graham S.W."/>
            <person name="Gunter L.E."/>
            <person name="McDaniel S.F."/>
            <person name="Hoernstein S.N.W."/>
            <person name="Larsson A."/>
            <person name="Li F.W."/>
            <person name="Perroud P.F."/>
            <person name="Phillips J."/>
            <person name="Ranjan P."/>
            <person name="Rokshar D.S."/>
            <person name="Rothfels C.J."/>
            <person name="Schneider L."/>
            <person name="Shu S."/>
            <person name="Stevenson D.W."/>
            <person name="Thummler F."/>
            <person name="Tillich M."/>
            <person name="Villarreal Aguilar J.C."/>
            <person name="Widiez T."/>
            <person name="Wong G.K."/>
            <person name="Wymore A."/>
            <person name="Zhang Y."/>
            <person name="Zimmer A.D."/>
            <person name="Quatrano R.S."/>
            <person name="Mayer K.F.X."/>
            <person name="Goodstein D."/>
            <person name="Casacuberta J.M."/>
            <person name="Vandepoele K."/>
            <person name="Reski R."/>
            <person name="Cuming A.C."/>
            <person name="Tuskan G.A."/>
            <person name="Maumus F."/>
            <person name="Salse J."/>
            <person name="Schmutz J."/>
            <person name="Rensing S.A."/>
        </authorList>
    </citation>
    <scope>NUCLEOTIDE SEQUENCE [LARGE SCALE GENOMIC DNA]</scope>
    <source>
        <strain evidence="3 4">cv. Gransden 2004</strain>
    </source>
</reference>
<dbReference type="EnsemblPlants" id="Pp3c1_1761V3.1">
    <property type="protein sequence ID" value="Pp3c1_1761V3.1"/>
    <property type="gene ID" value="Pp3c1_1761"/>
</dbReference>
<keyword evidence="4" id="KW-1185">Reference proteome</keyword>
<dbReference type="PaxDb" id="3218-PP1S200_29V6.1"/>
<evidence type="ECO:0000313" key="3">
    <source>
        <dbReference type="EnsemblPlants" id="Pp3c1_1761V3.1"/>
    </source>
</evidence>
<feature type="transmembrane region" description="Helical" evidence="1">
    <location>
        <begin position="60"/>
        <end position="93"/>
    </location>
</feature>